<evidence type="ECO:0000313" key="9">
    <source>
        <dbReference type="RefSeq" id="XP_055876346.1"/>
    </source>
</evidence>
<evidence type="ECO:0000256" key="6">
    <source>
        <dbReference type="SAM" id="Phobius"/>
    </source>
</evidence>
<keyword evidence="5 6" id="KW-0472">Membrane</keyword>
<dbReference type="PRINTS" id="PR01792">
    <property type="entry name" value="VDCCGAMMA"/>
</dbReference>
<dbReference type="InterPro" id="IPR051072">
    <property type="entry name" value="CACNG_subunit"/>
</dbReference>
<feature type="transmembrane region" description="Helical" evidence="6">
    <location>
        <begin position="110"/>
        <end position="132"/>
    </location>
</feature>
<keyword evidence="3 6" id="KW-0812">Transmembrane</keyword>
<dbReference type="GO" id="GO:0016247">
    <property type="term" value="F:channel regulator activity"/>
    <property type="evidence" value="ECO:0007669"/>
    <property type="project" value="TreeGrafter"/>
</dbReference>
<proteinExistence type="inferred from homology"/>
<evidence type="ECO:0000256" key="4">
    <source>
        <dbReference type="ARBA" id="ARBA00022989"/>
    </source>
</evidence>
<dbReference type="GO" id="GO:0098943">
    <property type="term" value="P:neurotransmitter receptor transport, postsynaptic endosome to lysosome"/>
    <property type="evidence" value="ECO:0007669"/>
    <property type="project" value="TreeGrafter"/>
</dbReference>
<comment type="subcellular location">
    <subcellularLocation>
        <location evidence="1">Membrane</location>
        <topology evidence="1">Multi-pass membrane protein</topology>
    </subcellularLocation>
</comment>
<dbReference type="InterPro" id="IPR004031">
    <property type="entry name" value="PMP22/EMP/MP20/Claudin"/>
</dbReference>
<evidence type="ECO:0000313" key="7">
    <source>
        <dbReference type="Proteomes" id="UP001165740"/>
    </source>
</evidence>
<protein>
    <submittedName>
        <fullName evidence="8 9">Voltage-dependent calcium channel gamma-7 subunit-like</fullName>
    </submittedName>
</protein>
<evidence type="ECO:0000256" key="5">
    <source>
        <dbReference type="ARBA" id="ARBA00023136"/>
    </source>
</evidence>
<dbReference type="PANTHER" id="PTHR12107:SF0">
    <property type="entry name" value="STARGAZIN (MAMMALIAN CALCIUM CHANNEL) HOMOLOG"/>
    <property type="match status" value="1"/>
</dbReference>
<dbReference type="Proteomes" id="UP001165740">
    <property type="component" value="Chromosome 2"/>
</dbReference>
<organism evidence="7 9">
    <name type="scientific">Biomphalaria glabrata</name>
    <name type="common">Bloodfluke planorb</name>
    <name type="synonym">Freshwater snail</name>
    <dbReference type="NCBI Taxonomy" id="6526"/>
    <lineage>
        <taxon>Eukaryota</taxon>
        <taxon>Metazoa</taxon>
        <taxon>Spiralia</taxon>
        <taxon>Lophotrochozoa</taxon>
        <taxon>Mollusca</taxon>
        <taxon>Gastropoda</taxon>
        <taxon>Heterobranchia</taxon>
        <taxon>Euthyneura</taxon>
        <taxon>Panpulmonata</taxon>
        <taxon>Hygrophila</taxon>
        <taxon>Lymnaeoidea</taxon>
        <taxon>Planorbidae</taxon>
        <taxon>Biomphalaria</taxon>
    </lineage>
</organism>
<sequence>MKLLTVYKLTVLSFVLGGVSVTLFALAVSTDAWLTTREKFSASMMEENQPHDMTYWILVWTGLWRFCMMTESQPDSVSCMAVSYEVQGTGRGENNALTSFTIIAVARKSVVLPVSSLILSVVAVTFTVVGNIRKDAKTLVGGVFFILSGLSLAVGMILYISAINDEVGYRVSTSKNEGEFSYAYGWSFFTAGFGFLASEMAAVVTVTLFMKRNAKFEDMARIIPGLEDKVLPDKPHHEYAFSAVPMDDQQFLCHSEQRRGKFALCGGMRNLSVTA</sequence>
<dbReference type="PANTHER" id="PTHR12107">
    <property type="entry name" value="VOLTAGE-DEPENDENT CALCIUM CHANNEL GAMMA SUBUNIT"/>
    <property type="match status" value="1"/>
</dbReference>
<feature type="transmembrane region" description="Helical" evidence="6">
    <location>
        <begin position="139"/>
        <end position="163"/>
    </location>
</feature>
<name>A0A9W2ZN18_BIOGL</name>
<dbReference type="RefSeq" id="XP_055876345.1">
    <property type="nucleotide sequence ID" value="XM_056020370.1"/>
</dbReference>
<dbReference type="GeneID" id="106058672"/>
<dbReference type="OMA" id="SESFFNY"/>
<dbReference type="GO" id="GO:0019226">
    <property type="term" value="P:transmission of nerve impulse"/>
    <property type="evidence" value="ECO:0007669"/>
    <property type="project" value="TreeGrafter"/>
</dbReference>
<dbReference type="GO" id="GO:0005245">
    <property type="term" value="F:voltage-gated calcium channel activity"/>
    <property type="evidence" value="ECO:0007669"/>
    <property type="project" value="TreeGrafter"/>
</dbReference>
<evidence type="ECO:0000256" key="1">
    <source>
        <dbReference type="ARBA" id="ARBA00004141"/>
    </source>
</evidence>
<dbReference type="GO" id="GO:0099590">
    <property type="term" value="P:neurotransmitter receptor internalization"/>
    <property type="evidence" value="ECO:0007669"/>
    <property type="project" value="TreeGrafter"/>
</dbReference>
<keyword evidence="7" id="KW-1185">Reference proteome</keyword>
<comment type="similarity">
    <text evidence="2">Belongs to the PMP-22/EMP/MP20 family. CACNG subfamily.</text>
</comment>
<dbReference type="GO" id="GO:0098970">
    <property type="term" value="P:postsynaptic neurotransmitter receptor diffusion trapping"/>
    <property type="evidence" value="ECO:0007669"/>
    <property type="project" value="TreeGrafter"/>
</dbReference>
<dbReference type="InterPro" id="IPR008368">
    <property type="entry name" value="VDCC_gsu"/>
</dbReference>
<keyword evidence="4 6" id="KW-1133">Transmembrane helix</keyword>
<evidence type="ECO:0000256" key="3">
    <source>
        <dbReference type="ARBA" id="ARBA00022692"/>
    </source>
</evidence>
<feature type="transmembrane region" description="Helical" evidence="6">
    <location>
        <begin position="12"/>
        <end position="34"/>
    </location>
</feature>
<evidence type="ECO:0000256" key="2">
    <source>
        <dbReference type="ARBA" id="ARBA00007111"/>
    </source>
</evidence>
<dbReference type="GO" id="GO:0032281">
    <property type="term" value="C:AMPA glutamate receptor complex"/>
    <property type="evidence" value="ECO:0007669"/>
    <property type="project" value="TreeGrafter"/>
</dbReference>
<accession>A0A9W2ZN18</accession>
<dbReference type="AlphaFoldDB" id="A0A9W2ZN18"/>
<dbReference type="Pfam" id="PF13903">
    <property type="entry name" value="Claudin_2"/>
    <property type="match status" value="1"/>
</dbReference>
<feature type="transmembrane region" description="Helical" evidence="6">
    <location>
        <begin position="183"/>
        <end position="209"/>
    </location>
</feature>
<dbReference type="Gene3D" id="1.20.140.150">
    <property type="match status" value="1"/>
</dbReference>
<dbReference type="OrthoDB" id="5917530at2759"/>
<gene>
    <name evidence="8 9" type="primary">LOC106058672</name>
</gene>
<dbReference type="GO" id="GO:0098839">
    <property type="term" value="C:postsynaptic density membrane"/>
    <property type="evidence" value="ECO:0007669"/>
    <property type="project" value="TreeGrafter"/>
</dbReference>
<dbReference type="GO" id="GO:0051968">
    <property type="term" value="P:positive regulation of synaptic transmission, glutamatergic"/>
    <property type="evidence" value="ECO:0007669"/>
    <property type="project" value="TreeGrafter"/>
</dbReference>
<reference evidence="8 9" key="1">
    <citation type="submission" date="2025-04" db="UniProtKB">
        <authorList>
            <consortium name="RefSeq"/>
        </authorList>
    </citation>
    <scope>IDENTIFICATION</scope>
</reference>
<dbReference type="RefSeq" id="XP_055876346.1">
    <property type="nucleotide sequence ID" value="XM_056020371.1"/>
</dbReference>
<evidence type="ECO:0000313" key="8">
    <source>
        <dbReference type="RefSeq" id="XP_055876345.1"/>
    </source>
</evidence>